<evidence type="ECO:0000256" key="1">
    <source>
        <dbReference type="SAM" id="MobiDB-lite"/>
    </source>
</evidence>
<feature type="compositionally biased region" description="Basic and acidic residues" evidence="1">
    <location>
        <begin position="14"/>
        <end position="29"/>
    </location>
</feature>
<accession>A0A9E8LRA1</accession>
<name>A0A9E8LRA1_9CAUD</name>
<evidence type="ECO:0000313" key="3">
    <source>
        <dbReference type="Proteomes" id="UP001163195"/>
    </source>
</evidence>
<protein>
    <submittedName>
        <fullName evidence="2">Uncharacterized protein</fullName>
    </submittedName>
</protein>
<sequence>MTSKKRPRKGLFFYRDDKEPDLNDTHVRS</sequence>
<dbReference type="KEGG" id="vg:79714577"/>
<reference evidence="2" key="1">
    <citation type="submission" date="2022-09" db="EMBL/GenBank/DDBJ databases">
        <authorList>
            <person name="Soyer Y."/>
            <person name="Guzel M."/>
        </authorList>
    </citation>
    <scope>NUCLEOTIDE SEQUENCE</scope>
</reference>
<keyword evidence="3" id="KW-1185">Reference proteome</keyword>
<evidence type="ECO:0000313" key="2">
    <source>
        <dbReference type="EMBL" id="UZZ64609.1"/>
    </source>
</evidence>
<proteinExistence type="predicted"/>
<organism evidence="2 3">
    <name type="scientific">Salmonella phage MET_P1_001_43</name>
    <dbReference type="NCBI Taxonomy" id="2982923"/>
    <lineage>
        <taxon>Viruses</taxon>
        <taxon>Duplodnaviria</taxon>
        <taxon>Heunggongvirae</taxon>
        <taxon>Uroviricota</taxon>
        <taxon>Caudoviricetes</taxon>
        <taxon>Sarkviridae</taxon>
        <taxon>Guernseyvirinae</taxon>
        <taxon>Jerseyvirus</taxon>
        <taxon>Jerseyvirus METP100143</taxon>
    </lineage>
</organism>
<dbReference type="Proteomes" id="UP001163195">
    <property type="component" value="Segment"/>
</dbReference>
<dbReference type="GeneID" id="79714577"/>
<dbReference type="EMBL" id="OP389270">
    <property type="protein sequence ID" value="UZZ64609.1"/>
    <property type="molecule type" value="Genomic_DNA"/>
</dbReference>
<feature type="region of interest" description="Disordered" evidence="1">
    <location>
        <begin position="1"/>
        <end position="29"/>
    </location>
</feature>
<dbReference type="RefSeq" id="YP_010747815.1">
    <property type="nucleotide sequence ID" value="NC_073203.1"/>
</dbReference>